<dbReference type="Proteomes" id="UP000602647">
    <property type="component" value="Unassembled WGS sequence"/>
</dbReference>
<dbReference type="Gene3D" id="3.40.390.10">
    <property type="entry name" value="Collagenase (Catalytic Domain)"/>
    <property type="match status" value="1"/>
</dbReference>
<keyword evidence="7" id="KW-1185">Reference proteome</keyword>
<dbReference type="SUPFAM" id="SSF55486">
    <property type="entry name" value="Metalloproteases ('zincins'), catalytic domain"/>
    <property type="match status" value="1"/>
</dbReference>
<dbReference type="InterPro" id="IPR014781">
    <property type="entry name" value="Anthrax_toxin_lethal/edema_N/C"/>
</dbReference>
<comment type="caution">
    <text evidence="6">The sequence shown here is derived from an EMBL/GenBank/DDBJ whole genome shotgun (WGS) entry which is preliminary data.</text>
</comment>
<evidence type="ECO:0000256" key="2">
    <source>
        <dbReference type="ARBA" id="ARBA00022525"/>
    </source>
</evidence>
<evidence type="ECO:0000259" key="5">
    <source>
        <dbReference type="PROSITE" id="PS51995"/>
    </source>
</evidence>
<evidence type="ECO:0000313" key="7">
    <source>
        <dbReference type="Proteomes" id="UP000602647"/>
    </source>
</evidence>
<evidence type="ECO:0000256" key="3">
    <source>
        <dbReference type="SAM" id="MobiDB-lite"/>
    </source>
</evidence>
<feature type="domain" description="ATLF-like" evidence="5">
    <location>
        <begin position="89"/>
        <end position="283"/>
    </location>
</feature>
<proteinExistence type="predicted"/>
<dbReference type="RefSeq" id="WP_187303187.1">
    <property type="nucleotide sequence ID" value="NZ_CBCTON010000017.1"/>
</dbReference>
<protein>
    <recommendedName>
        <fullName evidence="5">ATLF-like domain-containing protein</fullName>
    </recommendedName>
</protein>
<dbReference type="AlphaFoldDB" id="A0A923SS77"/>
<keyword evidence="4" id="KW-0732">Signal</keyword>
<dbReference type="PROSITE" id="PS51995">
    <property type="entry name" value="ATLF"/>
    <property type="match status" value="1"/>
</dbReference>
<evidence type="ECO:0000313" key="6">
    <source>
        <dbReference type="EMBL" id="MBC6680084.1"/>
    </source>
</evidence>
<reference evidence="6" key="1">
    <citation type="submission" date="2020-08" db="EMBL/GenBank/DDBJ databases">
        <title>Genome public.</title>
        <authorList>
            <person name="Liu C."/>
            <person name="Sun Q."/>
        </authorList>
    </citation>
    <scope>NUCLEOTIDE SEQUENCE</scope>
    <source>
        <strain evidence="6">BX12</strain>
    </source>
</reference>
<dbReference type="InterPro" id="IPR047568">
    <property type="entry name" value="ATLF-like_dom"/>
</dbReference>
<keyword evidence="2" id="KW-0964">Secreted</keyword>
<evidence type="ECO:0000256" key="1">
    <source>
        <dbReference type="ARBA" id="ARBA00004613"/>
    </source>
</evidence>
<sequence length="285" mass="31630">MSSAKKEFLIKGCIALVLIAMVALCIANPNEGTESGPDCITDGQVVIIEDEMPPLAATVSKTTTKTNVKKYTKKKKLNKKAKKSKTKTKKKTKRSSSTKKSGNKTIKTQKTVVTTTKTITKKKSKIQRIKTTVKTTTRTTTTTQTTTATGGEVKIRDIAPKIKDEILAAFEDGGYKVIVNPKVSYSGVFRSATKTIELKSASSVIYHEMGHFVSFKTGRAESTEEFKDIYKDEKNAYTASNKAYATQSAGEYFAESFKNYTENPSKLKKERPRTYAYVKEKVDEF</sequence>
<gene>
    <name evidence="6" type="ORF">H9L42_09590</name>
</gene>
<dbReference type="CDD" id="cd20184">
    <property type="entry name" value="M34_peptidase_like"/>
    <property type="match status" value="1"/>
</dbReference>
<dbReference type="GO" id="GO:0008237">
    <property type="term" value="F:metallopeptidase activity"/>
    <property type="evidence" value="ECO:0007669"/>
    <property type="project" value="InterPro"/>
</dbReference>
<feature type="compositionally biased region" description="Basic residues" evidence="3">
    <location>
        <begin position="67"/>
        <end position="97"/>
    </location>
</feature>
<dbReference type="EMBL" id="JACRYT010000009">
    <property type="protein sequence ID" value="MBC6680084.1"/>
    <property type="molecule type" value="Genomic_DNA"/>
</dbReference>
<dbReference type="Pfam" id="PF07737">
    <property type="entry name" value="ATLF"/>
    <property type="match status" value="1"/>
</dbReference>
<comment type="subcellular location">
    <subcellularLocation>
        <location evidence="1">Secreted</location>
    </subcellularLocation>
</comment>
<accession>A0A923SS77</accession>
<feature type="compositionally biased region" description="Low complexity" evidence="3">
    <location>
        <begin position="98"/>
        <end position="109"/>
    </location>
</feature>
<organism evidence="6 7">
    <name type="scientific">Zhenpiania hominis</name>
    <dbReference type="NCBI Taxonomy" id="2763644"/>
    <lineage>
        <taxon>Bacteria</taxon>
        <taxon>Bacillati</taxon>
        <taxon>Bacillota</taxon>
        <taxon>Clostridia</taxon>
        <taxon>Peptostreptococcales</taxon>
        <taxon>Anaerovoracaceae</taxon>
        <taxon>Zhenpiania</taxon>
    </lineage>
</organism>
<dbReference type="GO" id="GO:0005576">
    <property type="term" value="C:extracellular region"/>
    <property type="evidence" value="ECO:0007669"/>
    <property type="project" value="UniProtKB-SubCell"/>
</dbReference>
<name>A0A923SS77_9FIRM</name>
<evidence type="ECO:0000256" key="4">
    <source>
        <dbReference type="SAM" id="SignalP"/>
    </source>
</evidence>
<dbReference type="InterPro" id="IPR024079">
    <property type="entry name" value="MetalloPept_cat_dom_sf"/>
</dbReference>
<feature type="chain" id="PRO_5038527157" description="ATLF-like domain-containing protein" evidence="4">
    <location>
        <begin position="28"/>
        <end position="285"/>
    </location>
</feature>
<feature type="region of interest" description="Disordered" evidence="3">
    <location>
        <begin position="67"/>
        <end position="109"/>
    </location>
</feature>
<feature type="signal peptide" evidence="4">
    <location>
        <begin position="1"/>
        <end position="27"/>
    </location>
</feature>